<reference evidence="4 5" key="1">
    <citation type="submission" date="2015-03" db="EMBL/GenBank/DDBJ databases">
        <title>Genome sequence of Mycoplasma meleagridis strain ATCC 25294.</title>
        <authorList>
            <person name="Yacoub E."/>
            <person name="Blanchard A."/>
            <person name="Sirand-Pugnet P."/>
            <person name="Mardassi B.B.A."/>
        </authorList>
    </citation>
    <scope>NUCLEOTIDE SEQUENCE [LARGE SCALE GENOMIC DNA]</scope>
    <source>
        <strain evidence="4 5">ATCC 25294</strain>
    </source>
</reference>
<dbReference type="PATRIC" id="fig|1264554.4.peg.482"/>
<dbReference type="InterPro" id="IPR031314">
    <property type="entry name" value="DNK_dom"/>
</dbReference>
<evidence type="ECO:0000259" key="3">
    <source>
        <dbReference type="Pfam" id="PF01712"/>
    </source>
</evidence>
<sequence length="218" mass="25891">MVIAISGMIGAGKSTLSKNLHWIMKNSLLLEEFEEDNDVFNTFLKWLYEKKKNIDIGFQAYILESLSSNFQKGMKEFENLGFTSEKDYIFLDRFNLEHYIFAVVTLSKKRKKYLEAFDKMFHEIIDEKENPDLAIFLDISYETFEERILQRGRKSEIDNYEINKEYFKELHSLYKDLFINLAKRYGIAYEIINCNNKDDLTVTAEAIKIIKNFEESKK</sequence>
<evidence type="ECO:0000313" key="5">
    <source>
        <dbReference type="Proteomes" id="UP000033750"/>
    </source>
</evidence>
<dbReference type="GO" id="GO:0019136">
    <property type="term" value="F:deoxynucleoside kinase activity"/>
    <property type="evidence" value="ECO:0007669"/>
    <property type="project" value="InterPro"/>
</dbReference>
<accession>A0A0F5H132</accession>
<dbReference type="OrthoDB" id="391791at2"/>
<dbReference type="RefSeq" id="WP_046096946.1">
    <property type="nucleotide sequence ID" value="NZ_JZXN01000016.1"/>
</dbReference>
<dbReference type="Gene3D" id="3.40.50.300">
    <property type="entry name" value="P-loop containing nucleotide triphosphate hydrolases"/>
    <property type="match status" value="1"/>
</dbReference>
<feature type="binding site" evidence="2">
    <location>
        <begin position="147"/>
        <end position="151"/>
    </location>
    <ligand>
        <name>ATP</name>
        <dbReference type="ChEBI" id="CHEBI:30616"/>
    </ligand>
</feature>
<comment type="caution">
    <text evidence="4">The sequence shown here is derived from an EMBL/GenBank/DDBJ whole genome shotgun (WGS) entry which is preliminary data.</text>
</comment>
<keyword evidence="4" id="KW-0808">Transferase</keyword>
<evidence type="ECO:0000256" key="2">
    <source>
        <dbReference type="PIRSR" id="PIRSR000705-3"/>
    </source>
</evidence>
<name>A0A0F5H132_9BACT</name>
<dbReference type="AlphaFoldDB" id="A0A0F5H132"/>
<evidence type="ECO:0000256" key="1">
    <source>
        <dbReference type="PIRSR" id="PIRSR000705-1"/>
    </source>
</evidence>
<dbReference type="Pfam" id="PF01712">
    <property type="entry name" value="dNK"/>
    <property type="match status" value="1"/>
</dbReference>
<dbReference type="STRING" id="29561.MM26B8_00330"/>
<gene>
    <name evidence="4" type="primary">dgk</name>
    <name evidence="4" type="ORF">MMELEA_05380</name>
</gene>
<dbReference type="InterPro" id="IPR050566">
    <property type="entry name" value="Deoxyribonucleoside_kinase"/>
</dbReference>
<dbReference type="EMBL" id="JZXN01000016">
    <property type="protein sequence ID" value="KKB26855.1"/>
    <property type="molecule type" value="Genomic_DNA"/>
</dbReference>
<keyword evidence="5" id="KW-1185">Reference proteome</keyword>
<dbReference type="Proteomes" id="UP000033750">
    <property type="component" value="Unassembled WGS sequence"/>
</dbReference>
<dbReference type="GO" id="GO:0005737">
    <property type="term" value="C:cytoplasm"/>
    <property type="evidence" value="ECO:0007669"/>
    <property type="project" value="TreeGrafter"/>
</dbReference>
<dbReference type="PIRSF" id="PIRSF000705">
    <property type="entry name" value="DNK"/>
    <property type="match status" value="1"/>
</dbReference>
<dbReference type="SUPFAM" id="SSF52540">
    <property type="entry name" value="P-loop containing nucleoside triphosphate hydrolases"/>
    <property type="match status" value="1"/>
</dbReference>
<keyword evidence="4" id="KW-0418">Kinase</keyword>
<feature type="active site" description="Proton acceptor" evidence="1">
    <location>
        <position position="92"/>
    </location>
</feature>
<dbReference type="GO" id="GO:0005524">
    <property type="term" value="F:ATP binding"/>
    <property type="evidence" value="ECO:0007669"/>
    <property type="project" value="UniProtKB-KW"/>
</dbReference>
<dbReference type="PANTHER" id="PTHR10513">
    <property type="entry name" value="DEOXYNUCLEOSIDE KINASE"/>
    <property type="match status" value="1"/>
</dbReference>
<proteinExistence type="predicted"/>
<dbReference type="InterPro" id="IPR027417">
    <property type="entry name" value="P-loop_NTPase"/>
</dbReference>
<feature type="binding site" evidence="2">
    <location>
        <begin position="7"/>
        <end position="15"/>
    </location>
    <ligand>
        <name>ATP</name>
        <dbReference type="ChEBI" id="CHEBI:30616"/>
    </ligand>
</feature>
<keyword evidence="2" id="KW-0547">Nucleotide-binding</keyword>
<organism evidence="4 5">
    <name type="scientific">Mycoplasmopsis meleagridis ATCC 25294</name>
    <dbReference type="NCBI Taxonomy" id="1264554"/>
    <lineage>
        <taxon>Bacteria</taxon>
        <taxon>Bacillati</taxon>
        <taxon>Mycoplasmatota</taxon>
        <taxon>Mycoplasmoidales</taxon>
        <taxon>Metamycoplasmataceae</taxon>
        <taxon>Mycoplasmopsis</taxon>
    </lineage>
</organism>
<dbReference type="PANTHER" id="PTHR10513:SF35">
    <property type="entry name" value="DEOXYADENOSINE KINASE"/>
    <property type="match status" value="1"/>
</dbReference>
<protein>
    <submittedName>
        <fullName evidence="4">Deoxyadenosine kinase /Deoxyguanosine kinase</fullName>
    </submittedName>
</protein>
<evidence type="ECO:0000313" key="4">
    <source>
        <dbReference type="EMBL" id="KKB26855.1"/>
    </source>
</evidence>
<dbReference type="InterPro" id="IPR002624">
    <property type="entry name" value="DCK/DGK"/>
</dbReference>
<feature type="domain" description="Deoxynucleoside kinase" evidence="3">
    <location>
        <begin position="3"/>
        <end position="196"/>
    </location>
</feature>
<keyword evidence="2" id="KW-0067">ATP-binding</keyword>